<name>A0A6C0H2Q0_9ZZZZ</name>
<evidence type="ECO:0000313" key="1">
    <source>
        <dbReference type="EMBL" id="QHT74814.1"/>
    </source>
</evidence>
<protein>
    <submittedName>
        <fullName evidence="1">Uncharacterized protein</fullName>
    </submittedName>
</protein>
<dbReference type="EMBL" id="MN739858">
    <property type="protein sequence ID" value="QHT74814.1"/>
    <property type="molecule type" value="Genomic_DNA"/>
</dbReference>
<proteinExistence type="predicted"/>
<accession>A0A6C0H2Q0</accession>
<reference evidence="1" key="1">
    <citation type="journal article" date="2020" name="Nature">
        <title>Giant virus diversity and host interactions through global metagenomics.</title>
        <authorList>
            <person name="Schulz F."/>
            <person name="Roux S."/>
            <person name="Paez-Espino D."/>
            <person name="Jungbluth S."/>
            <person name="Walsh D.A."/>
            <person name="Denef V.J."/>
            <person name="McMahon K.D."/>
            <person name="Konstantinidis K.T."/>
            <person name="Eloe-Fadrosh E.A."/>
            <person name="Kyrpides N.C."/>
            <person name="Woyke T."/>
        </authorList>
    </citation>
    <scope>NUCLEOTIDE SEQUENCE</scope>
    <source>
        <strain evidence="1">GVMAG-M-3300023179-62</strain>
    </source>
</reference>
<organism evidence="1">
    <name type="scientific">viral metagenome</name>
    <dbReference type="NCBI Taxonomy" id="1070528"/>
    <lineage>
        <taxon>unclassified sequences</taxon>
        <taxon>metagenomes</taxon>
        <taxon>organismal metagenomes</taxon>
    </lineage>
</organism>
<dbReference type="AlphaFoldDB" id="A0A6C0H2Q0"/>
<sequence>MTDNRNSKKSKYSFTLLCVNVARVNSTYGIENVSLPQVDDTQFTNTTKLTELNTDKGTPEVISFLDESKKLHVCHVSMIDFQSRMDVNLLRYHCFWCSHPFETRPIGCPIKYVPSQAEKKYHSHISRDSYTIKENITEKRRLLTRNNDQISLKVGEYYETDGVFCSFNCCQSWINDNKHDRTYDLSSTLLIKMYNNMMGTKTVVIGPAPHWRLLEQYGGHLNIIKFRDGFNKIDYECHGNTKFIPKFLPIGTLFEEKIKF</sequence>